<comment type="caution">
    <text evidence="1">The sequence shown here is derived from an EMBL/GenBank/DDBJ whole genome shotgun (WGS) entry which is preliminary data.</text>
</comment>
<accession>X1G596</accession>
<reference evidence="1" key="1">
    <citation type="journal article" date="2014" name="Front. Microbiol.">
        <title>High frequency of phylogenetically diverse reductive dehalogenase-homologous genes in deep subseafloor sedimentary metagenomes.</title>
        <authorList>
            <person name="Kawai M."/>
            <person name="Futagami T."/>
            <person name="Toyoda A."/>
            <person name="Takaki Y."/>
            <person name="Nishi S."/>
            <person name="Hori S."/>
            <person name="Arai W."/>
            <person name="Tsubouchi T."/>
            <person name="Morono Y."/>
            <person name="Uchiyama I."/>
            <person name="Ito T."/>
            <person name="Fujiyama A."/>
            <person name="Inagaki F."/>
            <person name="Takami H."/>
        </authorList>
    </citation>
    <scope>NUCLEOTIDE SEQUENCE</scope>
    <source>
        <strain evidence="1">Expedition CK06-06</strain>
    </source>
</reference>
<dbReference type="AlphaFoldDB" id="X1G596"/>
<dbReference type="EMBL" id="BARU01019414">
    <property type="protein sequence ID" value="GAH52417.1"/>
    <property type="molecule type" value="Genomic_DNA"/>
</dbReference>
<protein>
    <submittedName>
        <fullName evidence="1">Uncharacterized protein</fullName>
    </submittedName>
</protein>
<sequence length="47" mass="5469">MADLQRRIAVEIYNISMALDEINKVKDKENKTKIELAGIATFLHNFY</sequence>
<feature type="non-terminal residue" evidence="1">
    <location>
        <position position="47"/>
    </location>
</feature>
<name>X1G596_9ZZZZ</name>
<organism evidence="1">
    <name type="scientific">marine sediment metagenome</name>
    <dbReference type="NCBI Taxonomy" id="412755"/>
    <lineage>
        <taxon>unclassified sequences</taxon>
        <taxon>metagenomes</taxon>
        <taxon>ecological metagenomes</taxon>
    </lineage>
</organism>
<gene>
    <name evidence="1" type="ORF">S03H2_31970</name>
</gene>
<evidence type="ECO:0000313" key="1">
    <source>
        <dbReference type="EMBL" id="GAH52417.1"/>
    </source>
</evidence>
<proteinExistence type="predicted"/>